<gene>
    <name evidence="2" type="ORF">B0I18_1011454</name>
</gene>
<comment type="caution">
    <text evidence="2">The sequence shown here is derived from an EMBL/GenBank/DDBJ whole genome shotgun (WGS) entry which is preliminary data.</text>
</comment>
<dbReference type="InterPro" id="IPR011990">
    <property type="entry name" value="TPR-like_helical_dom_sf"/>
</dbReference>
<dbReference type="OrthoDB" id="621248at2"/>
<feature type="chain" id="PRO_5015153379" evidence="1">
    <location>
        <begin position="21"/>
        <end position="1095"/>
    </location>
</feature>
<feature type="signal peptide" evidence="1">
    <location>
        <begin position="1"/>
        <end position="20"/>
    </location>
</feature>
<accession>A0A2P8DDJ4</accession>
<dbReference type="InterPro" id="IPR050767">
    <property type="entry name" value="Sel1_AlgK"/>
</dbReference>
<dbReference type="InterPro" id="IPR006597">
    <property type="entry name" value="Sel1-like"/>
</dbReference>
<evidence type="ECO:0000313" key="2">
    <source>
        <dbReference type="EMBL" id="PSK95288.1"/>
    </source>
</evidence>
<dbReference type="Gene3D" id="1.25.40.10">
    <property type="entry name" value="Tetratricopeptide repeat domain"/>
    <property type="match status" value="5"/>
</dbReference>
<protein>
    <submittedName>
        <fullName evidence="2">TPR repeat protein</fullName>
    </submittedName>
</protein>
<evidence type="ECO:0000313" key="3">
    <source>
        <dbReference type="Proteomes" id="UP000240572"/>
    </source>
</evidence>
<reference evidence="2 3" key="1">
    <citation type="submission" date="2018-03" db="EMBL/GenBank/DDBJ databases">
        <title>Genomic Encyclopedia of Type Strains, Phase III (KMG-III): the genomes of soil and plant-associated and newly described type strains.</title>
        <authorList>
            <person name="Whitman W."/>
        </authorList>
    </citation>
    <scope>NUCLEOTIDE SEQUENCE [LARGE SCALE GENOMIC DNA]</scope>
    <source>
        <strain evidence="2 3">CGMCC 1.12700</strain>
    </source>
</reference>
<keyword evidence="3" id="KW-1185">Reference proteome</keyword>
<proteinExistence type="predicted"/>
<dbReference type="Pfam" id="PF08238">
    <property type="entry name" value="Sel1"/>
    <property type="match status" value="21"/>
</dbReference>
<dbReference type="RefSeq" id="WP_106521949.1">
    <property type="nucleotide sequence ID" value="NZ_PYGD01000001.1"/>
</dbReference>
<dbReference type="PANTHER" id="PTHR11102">
    <property type="entry name" value="SEL-1-LIKE PROTEIN"/>
    <property type="match status" value="1"/>
</dbReference>
<sequence>MKAIYLTLIGLLYGQLQAQAFSSPQDSLSAPGVQQELKRADSLYTLGRIIDARDLYRKQPPEALSPAAKVRLGSLLILNDATGLDIRMGARLLEEEYTAGNKAAAPYLGWLYYNGRGVAEDEAKGLSLIEIAIKEDLAAGYYYKGRVAQDKKKYTDAVANFEKAAAAGHAASLVALGALYESGLVGNADGLKAEACYQRSAKLGNGSACSRLGWLYYWGKNGVKQDYDKAFRSFNKAVVQGDVEHNEALGLGYCYNWGKGTAKQADSALYYYRLAGAWGRGRGYAQIGIMYRYGHLVPKQADSAFFYLRKAADAKDAWACYHLSDLFSEGIQVARDEEAAMAWIKMGVSLGDEDCKVKLARYYKDGVGTPKNIEQCLAILKDPALANYPRALVLAGEIAAQEGNTNEALAYFKKAAEGGNDGAMLALSKAYQWQKNRREREKWLDAAITAGNAEAMYIKGVEYNAGNERKRDTVKGNQLILAAAERGHMPAIDVVGLMPQFFGASAKPLLERWKKAEAIQDVDYSADYNPKLSGLAASAFDGDASGQYLLGLKYLNGIGVEKNYKLAVQWFQQSAAQGFAESYYELGKMYYNGTGFQQSYADALTWYELAAEKGVADAINSIGVMYYSGTGLSMDRKKAATYYERAAAAGSVPGQSNLGYYYIYHLAPTQQNYKRGVALTIKAAEAGYPTAQCNLGMLYENGTGVPQDKAKAEAWYRKAWAQDELRALGMLIKMYWSRDIRHPEACTLLVSLYEKKKHLPTLVWLYDVCKRRDVLSGGEAAKLLDSLMTDRYKLSIRDKVALMEFWRLGIGTAPDIDKAIALGLEFEKAGKDVELEQELARLYGAQQPANYTEAFKWCSLVAASQGEIAVFGMGDYYADDDTHISDNDSLIYSYFKAEAEKGNINAMRFLGYHYKLGRGVPVDFARSIYWFEQAAAAKDTASMQLLCLAYSGKGIIKLADDEKMRYWLEQLAAAGNVNSFAELGDFYFNHKAYPDAARKCVYWYEKAAVLGHGVALNNLGECYYQGYGVPKNYEKARHYYEQAVENNCMWGKVSLSTLYLKGHGVPKDKNKARQLCREACEANEPGACIELEKIN</sequence>
<evidence type="ECO:0000256" key="1">
    <source>
        <dbReference type="SAM" id="SignalP"/>
    </source>
</evidence>
<name>A0A2P8DDJ4_9BACT</name>
<organism evidence="2 3">
    <name type="scientific">Taibaiella chishuiensis</name>
    <dbReference type="NCBI Taxonomy" id="1434707"/>
    <lineage>
        <taxon>Bacteria</taxon>
        <taxon>Pseudomonadati</taxon>
        <taxon>Bacteroidota</taxon>
        <taxon>Chitinophagia</taxon>
        <taxon>Chitinophagales</taxon>
        <taxon>Chitinophagaceae</taxon>
        <taxon>Taibaiella</taxon>
    </lineage>
</organism>
<dbReference type="SUPFAM" id="SSF81901">
    <property type="entry name" value="HCP-like"/>
    <property type="match status" value="6"/>
</dbReference>
<dbReference type="Proteomes" id="UP000240572">
    <property type="component" value="Unassembled WGS sequence"/>
</dbReference>
<keyword evidence="1" id="KW-0732">Signal</keyword>
<dbReference type="InterPro" id="IPR019734">
    <property type="entry name" value="TPR_rpt"/>
</dbReference>
<dbReference type="EMBL" id="PYGD01000001">
    <property type="protein sequence ID" value="PSK95288.1"/>
    <property type="molecule type" value="Genomic_DNA"/>
</dbReference>
<dbReference type="PANTHER" id="PTHR11102:SF160">
    <property type="entry name" value="ERAD-ASSOCIATED E3 UBIQUITIN-PROTEIN LIGASE COMPONENT HRD3"/>
    <property type="match status" value="1"/>
</dbReference>
<dbReference type="SMART" id="SM00671">
    <property type="entry name" value="SEL1"/>
    <property type="match status" value="20"/>
</dbReference>
<dbReference type="SMART" id="SM00028">
    <property type="entry name" value="TPR"/>
    <property type="match status" value="4"/>
</dbReference>
<dbReference type="AlphaFoldDB" id="A0A2P8DDJ4"/>